<accession>A0AAV0KUR5</accession>
<keyword evidence="4" id="KW-1185">Reference proteome</keyword>
<dbReference type="PANTHER" id="PTHR47718">
    <property type="entry name" value="OS01G0519700 PROTEIN"/>
    <property type="match status" value="1"/>
</dbReference>
<dbReference type="Pfam" id="PF03101">
    <property type="entry name" value="FAR1"/>
    <property type="match status" value="1"/>
</dbReference>
<dbReference type="InterPro" id="IPR007527">
    <property type="entry name" value="Znf_SWIM"/>
</dbReference>
<keyword evidence="1" id="KW-0479">Metal-binding</keyword>
<proteinExistence type="predicted"/>
<dbReference type="PANTHER" id="PTHR47718:SF2">
    <property type="entry name" value="PROTEIN FAR1-RELATED SEQUENCE 5-LIKE"/>
    <property type="match status" value="1"/>
</dbReference>
<dbReference type="GO" id="GO:0008270">
    <property type="term" value="F:zinc ion binding"/>
    <property type="evidence" value="ECO:0007669"/>
    <property type="project" value="UniProtKB-KW"/>
</dbReference>
<protein>
    <recommendedName>
        <fullName evidence="2">SWIM-type domain-containing protein</fullName>
    </recommendedName>
</protein>
<keyword evidence="1" id="KW-0863">Zinc-finger</keyword>
<feature type="domain" description="SWIM-type" evidence="2">
    <location>
        <begin position="572"/>
        <end position="606"/>
    </location>
</feature>
<feature type="non-terminal residue" evidence="3">
    <location>
        <position position="616"/>
    </location>
</feature>
<comment type="caution">
    <text evidence="3">The sequence shown here is derived from an EMBL/GenBank/DDBJ whole genome shotgun (WGS) entry which is preliminary data.</text>
</comment>
<keyword evidence="1" id="KW-0862">Zinc</keyword>
<gene>
    <name evidence="3" type="ORF">LITE_LOCUS20683</name>
</gene>
<organism evidence="3 4">
    <name type="scientific">Linum tenue</name>
    <dbReference type="NCBI Taxonomy" id="586396"/>
    <lineage>
        <taxon>Eukaryota</taxon>
        <taxon>Viridiplantae</taxon>
        <taxon>Streptophyta</taxon>
        <taxon>Embryophyta</taxon>
        <taxon>Tracheophyta</taxon>
        <taxon>Spermatophyta</taxon>
        <taxon>Magnoliopsida</taxon>
        <taxon>eudicotyledons</taxon>
        <taxon>Gunneridae</taxon>
        <taxon>Pentapetalae</taxon>
        <taxon>rosids</taxon>
        <taxon>fabids</taxon>
        <taxon>Malpighiales</taxon>
        <taxon>Linaceae</taxon>
        <taxon>Linum</taxon>
    </lineage>
</organism>
<dbReference type="InterPro" id="IPR018289">
    <property type="entry name" value="MULE_transposase_dom"/>
</dbReference>
<evidence type="ECO:0000313" key="3">
    <source>
        <dbReference type="EMBL" id="CAI0426189.1"/>
    </source>
</evidence>
<sequence>MSDLNQGAIVSLNESNTGSSSSNSIVESEGFDGIDPNVRSSWNNLEFATTDDAYRFYVDYGNYKGFCVRIYHQSACPKLNNGSNAVYYIKYCCNKEGWRIGSENNPANRGSIDAKARVRHVPEIRGGCDGAYIRIRWFKQFNCYKIYKWYDVHNHDMIPVAMRHYMRSNRKMAPVYKLLADVNDAAGIGATASYNAISTAGGGRKCIGFTRNDLKNHLRTVRTSSMEHGDATALLKHFRRQAKLDPGFFHEVEVDVDENIASIFWADGKMRMDYHFFGDSVSFDTTYRTNKEYRPLALFVGFNNHHQLTVFGAALLYDETTATFEWLFNQFLECMGGVSPLSIFTDQAAAIAAGIRSVFPSSFHGLCSWHISQNAVVNLGSLCDSDFLCELSYLMYNVDDEDDFEYNWKRMIDKCFPGKGPLGHSWLQGIYKVREKWSSAWVNSHFGAGMKSTQLSECCNSNLRHYLQSEFSIPRFFVHFDRMLDNKRDAEEEEEYRALSTFADCRFSSSAIVKQVADLYTPKIFQLFLGQYKESLSYNVFPNTELAQEGNVKIFDVFTLLADLSRFDSRLLIVDFDNGEIKCTCRKWESSGLLCKHQLRGYDLLWSTTCNVKFHH</sequence>
<name>A0AAV0KUR5_9ROSI</name>
<dbReference type="Pfam" id="PF10551">
    <property type="entry name" value="MULE"/>
    <property type="match status" value="1"/>
</dbReference>
<reference evidence="3" key="1">
    <citation type="submission" date="2022-08" db="EMBL/GenBank/DDBJ databases">
        <authorList>
            <person name="Gutierrez-Valencia J."/>
        </authorList>
    </citation>
    <scope>NUCLEOTIDE SEQUENCE</scope>
</reference>
<dbReference type="InterPro" id="IPR004330">
    <property type="entry name" value="FAR1_DNA_bnd_dom"/>
</dbReference>
<dbReference type="PROSITE" id="PS50966">
    <property type="entry name" value="ZF_SWIM"/>
    <property type="match status" value="1"/>
</dbReference>
<dbReference type="Pfam" id="PF04434">
    <property type="entry name" value="SWIM"/>
    <property type="match status" value="1"/>
</dbReference>
<evidence type="ECO:0000259" key="2">
    <source>
        <dbReference type="PROSITE" id="PS50966"/>
    </source>
</evidence>
<dbReference type="AlphaFoldDB" id="A0AAV0KUR5"/>
<dbReference type="EMBL" id="CAMGYJ010000005">
    <property type="protein sequence ID" value="CAI0426189.1"/>
    <property type="molecule type" value="Genomic_DNA"/>
</dbReference>
<evidence type="ECO:0000313" key="4">
    <source>
        <dbReference type="Proteomes" id="UP001154282"/>
    </source>
</evidence>
<evidence type="ECO:0000256" key="1">
    <source>
        <dbReference type="PROSITE-ProRule" id="PRU00325"/>
    </source>
</evidence>
<dbReference type="Proteomes" id="UP001154282">
    <property type="component" value="Unassembled WGS sequence"/>
</dbReference>